<sequence>MRISHNLASLNIYRNMEITEAKQSKCMTRINTGSKLNRACDDPTKIGEKELMTMSIRTMQSSSRNVQDTMSMLQTADGGLQEINDNLIRLKELMVQAGDGSLSDKDKDVLQNEINQVTADIDYLAKGTNFNKVSLLDGSFTKKKSLIDKHEEVVIPDIKATVHDLGLNADVNDVSRSLDSIDKAIKSICETRGRIGGLGSRLEDTYNNIQESYSAVERSLSLISDADVGEEAVELAKNNILMEAGNAIMVQTNKLPMDVLSILGNMK</sequence>
<comment type="caution">
    <text evidence="7">The sequence shown here is derived from an EMBL/GenBank/DDBJ whole genome shotgun (WGS) entry which is preliminary data.</text>
</comment>
<evidence type="ECO:0000259" key="5">
    <source>
        <dbReference type="Pfam" id="PF00669"/>
    </source>
</evidence>
<dbReference type="Pfam" id="PF00700">
    <property type="entry name" value="Flagellin_C"/>
    <property type="match status" value="1"/>
</dbReference>
<keyword evidence="4" id="KW-0964">Secreted</keyword>
<dbReference type="PANTHER" id="PTHR42792:SF2">
    <property type="entry name" value="FLAGELLIN"/>
    <property type="match status" value="1"/>
</dbReference>
<dbReference type="Gene3D" id="1.20.1330.10">
    <property type="entry name" value="f41 fragment of flagellin, N-terminal domain"/>
    <property type="match status" value="1"/>
</dbReference>
<evidence type="ECO:0000313" key="8">
    <source>
        <dbReference type="Proteomes" id="UP001224418"/>
    </source>
</evidence>
<dbReference type="EMBL" id="JAUSWN010000006">
    <property type="protein sequence ID" value="MDQ0479251.1"/>
    <property type="molecule type" value="Genomic_DNA"/>
</dbReference>
<protein>
    <recommendedName>
        <fullName evidence="2 4">Flagellin</fullName>
    </recommendedName>
</protein>
<feature type="domain" description="Flagellin N-terminal" evidence="5">
    <location>
        <begin position="3"/>
        <end position="141"/>
    </location>
</feature>
<keyword evidence="7" id="KW-0966">Cell projection</keyword>
<dbReference type="Gene3D" id="6.10.10.10">
    <property type="entry name" value="Flagellar export chaperone, C-terminal domain"/>
    <property type="match status" value="1"/>
</dbReference>
<organism evidence="7 8">
    <name type="scientific">Hathewaya limosa</name>
    <name type="common">Clostridium limosum</name>
    <dbReference type="NCBI Taxonomy" id="1536"/>
    <lineage>
        <taxon>Bacteria</taxon>
        <taxon>Bacillati</taxon>
        <taxon>Bacillota</taxon>
        <taxon>Clostridia</taxon>
        <taxon>Eubacteriales</taxon>
        <taxon>Clostridiaceae</taxon>
        <taxon>Hathewaya</taxon>
    </lineage>
</organism>
<dbReference type="InterPro" id="IPR046358">
    <property type="entry name" value="Flagellin_C"/>
</dbReference>
<accession>A0ABU0JQ76</accession>
<keyword evidence="3 4" id="KW-0975">Bacterial flagellum</keyword>
<evidence type="ECO:0000256" key="3">
    <source>
        <dbReference type="ARBA" id="ARBA00023143"/>
    </source>
</evidence>
<evidence type="ECO:0000256" key="2">
    <source>
        <dbReference type="ARBA" id="ARBA00020110"/>
    </source>
</evidence>
<keyword evidence="8" id="KW-1185">Reference proteome</keyword>
<evidence type="ECO:0000256" key="4">
    <source>
        <dbReference type="RuleBase" id="RU362073"/>
    </source>
</evidence>
<dbReference type="Proteomes" id="UP001224418">
    <property type="component" value="Unassembled WGS sequence"/>
</dbReference>
<comment type="subcellular location">
    <subcellularLocation>
        <location evidence="4">Secreted</location>
    </subcellularLocation>
    <subcellularLocation>
        <location evidence="4">Bacterial flagellum</location>
    </subcellularLocation>
</comment>
<reference evidence="7 8" key="1">
    <citation type="submission" date="2023-07" db="EMBL/GenBank/DDBJ databases">
        <title>Genomic Encyclopedia of Type Strains, Phase IV (KMG-IV): sequencing the most valuable type-strain genomes for metagenomic binning, comparative biology and taxonomic classification.</title>
        <authorList>
            <person name="Goeker M."/>
        </authorList>
    </citation>
    <scope>NUCLEOTIDE SEQUENCE [LARGE SCALE GENOMIC DNA]</scope>
    <source>
        <strain evidence="7 8">DSM 1400</strain>
    </source>
</reference>
<dbReference type="PRINTS" id="PR00207">
    <property type="entry name" value="FLAGELLIN"/>
</dbReference>
<evidence type="ECO:0000256" key="1">
    <source>
        <dbReference type="ARBA" id="ARBA00005709"/>
    </source>
</evidence>
<proteinExistence type="inferred from homology"/>
<evidence type="ECO:0000313" key="7">
    <source>
        <dbReference type="EMBL" id="MDQ0479251.1"/>
    </source>
</evidence>
<keyword evidence="7" id="KW-0969">Cilium</keyword>
<gene>
    <name evidence="7" type="ORF">QOZ93_000991</name>
</gene>
<dbReference type="PANTHER" id="PTHR42792">
    <property type="entry name" value="FLAGELLIN"/>
    <property type="match status" value="1"/>
</dbReference>
<dbReference type="RefSeq" id="WP_307355343.1">
    <property type="nucleotide sequence ID" value="NZ_BAAACJ010000012.1"/>
</dbReference>
<dbReference type="InterPro" id="IPR001492">
    <property type="entry name" value="Flagellin"/>
</dbReference>
<comment type="function">
    <text evidence="4">Flagellin is the subunit protein which polymerizes to form the filaments of bacterial flagella.</text>
</comment>
<dbReference type="Pfam" id="PF00669">
    <property type="entry name" value="Flagellin_N"/>
    <property type="match status" value="1"/>
</dbReference>
<dbReference type="SUPFAM" id="SSF64518">
    <property type="entry name" value="Phase 1 flagellin"/>
    <property type="match status" value="1"/>
</dbReference>
<dbReference type="InterPro" id="IPR042187">
    <property type="entry name" value="Flagellin_C_sub2"/>
</dbReference>
<dbReference type="InterPro" id="IPR001029">
    <property type="entry name" value="Flagellin_N"/>
</dbReference>
<keyword evidence="7" id="KW-0282">Flagellum</keyword>
<evidence type="ECO:0000259" key="6">
    <source>
        <dbReference type="Pfam" id="PF00700"/>
    </source>
</evidence>
<name>A0ABU0JQ76_HATLI</name>
<comment type="similarity">
    <text evidence="1 4">Belongs to the bacterial flagellin family.</text>
</comment>
<feature type="domain" description="Flagellin C-terminal" evidence="6">
    <location>
        <begin position="178"/>
        <end position="263"/>
    </location>
</feature>